<dbReference type="GO" id="GO:0015031">
    <property type="term" value="P:protein transport"/>
    <property type="evidence" value="ECO:0007669"/>
    <property type="project" value="UniProtKB-KW"/>
</dbReference>
<evidence type="ECO:0000256" key="2">
    <source>
        <dbReference type="ARBA" id="ARBA00004442"/>
    </source>
</evidence>
<organism evidence="16 17">
    <name type="scientific">Megasphaera micronuciformis F0359</name>
    <dbReference type="NCBI Taxonomy" id="706434"/>
    <lineage>
        <taxon>Bacteria</taxon>
        <taxon>Bacillati</taxon>
        <taxon>Bacillota</taxon>
        <taxon>Negativicutes</taxon>
        <taxon>Veillonellales</taxon>
        <taxon>Veillonellaceae</taxon>
        <taxon>Megasphaera</taxon>
    </lineage>
</organism>
<dbReference type="OrthoDB" id="1625731at2"/>
<feature type="domain" description="Trimeric autotransporter adhesin YadA-like head" evidence="14">
    <location>
        <begin position="142"/>
        <end position="163"/>
    </location>
</feature>
<reference evidence="16 17" key="1">
    <citation type="submission" date="2010-08" db="EMBL/GenBank/DDBJ databases">
        <authorList>
            <person name="Weinstock G."/>
            <person name="Sodergren E."/>
            <person name="Clifton S."/>
            <person name="Fulton L."/>
            <person name="Fulton B."/>
            <person name="Courtney L."/>
            <person name="Fronick C."/>
            <person name="Harrison M."/>
            <person name="Strong C."/>
            <person name="Farmer C."/>
            <person name="Delahaunty K."/>
            <person name="Markovic C."/>
            <person name="Hall O."/>
            <person name="Minx P."/>
            <person name="Tomlinson C."/>
            <person name="Mitreva M."/>
            <person name="Hou S."/>
            <person name="Chen J."/>
            <person name="Wollam A."/>
            <person name="Pepin K.H."/>
            <person name="Johnson M."/>
            <person name="Bhonagiri V."/>
            <person name="Zhang X."/>
            <person name="Suruliraj S."/>
            <person name="Warren W."/>
            <person name="Chinwalla A."/>
            <person name="Mardis E.R."/>
            <person name="Wilson R.K."/>
        </authorList>
    </citation>
    <scope>NUCLEOTIDE SEQUENCE [LARGE SCALE GENOMIC DNA]</scope>
    <source>
        <strain evidence="16 17">F0359</strain>
    </source>
</reference>
<evidence type="ECO:0000259" key="13">
    <source>
        <dbReference type="Pfam" id="PF03895"/>
    </source>
</evidence>
<keyword evidence="11" id="KW-0175">Coiled coil</keyword>
<comment type="similarity">
    <text evidence="3">Belongs to the autotransporter-2 (AT-2) (TC 1.B.40) family.</text>
</comment>
<dbReference type="Gene3D" id="3.30.1300.30">
    <property type="entry name" value="GSPII I/J protein-like"/>
    <property type="match status" value="1"/>
</dbReference>
<evidence type="ECO:0000256" key="7">
    <source>
        <dbReference type="ARBA" id="ARBA00022729"/>
    </source>
</evidence>
<dbReference type="InterPro" id="IPR005594">
    <property type="entry name" value="YadA_C"/>
</dbReference>
<evidence type="ECO:0000259" key="14">
    <source>
        <dbReference type="Pfam" id="PF05658"/>
    </source>
</evidence>
<evidence type="ECO:0000313" key="16">
    <source>
        <dbReference type="EMBL" id="EFQ04994.1"/>
    </source>
</evidence>
<evidence type="ECO:0000259" key="15">
    <source>
        <dbReference type="Pfam" id="PF05662"/>
    </source>
</evidence>
<dbReference type="Pfam" id="PF03895">
    <property type="entry name" value="YadA_anchor"/>
    <property type="match status" value="1"/>
</dbReference>
<dbReference type="STRING" id="706434.HMPREF9429_00071"/>
<sequence>MRNKSMRICATLTACAVIGGVVCAAAPQIDSAASVLIGQATPGQATAGRTRVDATTGASVLLTPDSNYAPDSYPVHGGRHVPDNLGNGAPDTARVVIRGERTNFGLNTNTGRNGTAFGANAVAKKDYAAAIGNGANVNAVEGLAMGHNASVTGNGSIAIGGGSTAAETNVVSVGNDTTQRRIVNVADGRIAAGSHDAVTGNQLYQYGANMTGGLSKEIKNVGAASAALAGLHPLDYTGSESKFQIAAALGSYDGKKAVAMGGFYNASRDLMLSFGAASNFGDSHKLSANIGATFRVGKEGEPSVRQDSDLAERMDAMEREMRQLREENKELQAKVAQLQK</sequence>
<accession>E2Z9G8</accession>
<evidence type="ECO:0000256" key="12">
    <source>
        <dbReference type="SAM" id="SignalP"/>
    </source>
</evidence>
<evidence type="ECO:0000313" key="17">
    <source>
        <dbReference type="Proteomes" id="UP000003195"/>
    </source>
</evidence>
<feature type="domain" description="Trimeric autotransporter adhesin YadA-like C-terminal membrane anchor" evidence="13">
    <location>
        <begin position="240"/>
        <end position="294"/>
    </location>
</feature>
<feature type="signal peptide" evidence="12">
    <location>
        <begin position="1"/>
        <end position="24"/>
    </location>
</feature>
<dbReference type="EMBL" id="AECS01000003">
    <property type="protein sequence ID" value="EFQ04994.1"/>
    <property type="molecule type" value="Genomic_DNA"/>
</dbReference>
<comment type="caution">
    <text evidence="16">The sequence shown here is derived from an EMBL/GenBank/DDBJ whole genome shotgun (WGS) entry which is preliminary data.</text>
</comment>
<dbReference type="InterPro" id="IPR011049">
    <property type="entry name" value="Serralysin-like_metalloprot_C"/>
</dbReference>
<dbReference type="Proteomes" id="UP000003195">
    <property type="component" value="Unassembled WGS sequence"/>
</dbReference>
<evidence type="ECO:0000256" key="5">
    <source>
        <dbReference type="ARBA" id="ARBA00022452"/>
    </source>
</evidence>
<evidence type="ECO:0000256" key="4">
    <source>
        <dbReference type="ARBA" id="ARBA00022448"/>
    </source>
</evidence>
<dbReference type="InterPro" id="IPR008635">
    <property type="entry name" value="Coiled_stalk_dom"/>
</dbReference>
<dbReference type="InterPro" id="IPR045584">
    <property type="entry name" value="Pilin-like"/>
</dbReference>
<dbReference type="GO" id="GO:0009986">
    <property type="term" value="C:cell surface"/>
    <property type="evidence" value="ECO:0007669"/>
    <property type="project" value="UniProtKB-SubCell"/>
</dbReference>
<evidence type="ECO:0000256" key="3">
    <source>
        <dbReference type="ARBA" id="ARBA00005848"/>
    </source>
</evidence>
<keyword evidence="6" id="KW-0812">Transmembrane</keyword>
<keyword evidence="5" id="KW-1134">Transmembrane beta strand</keyword>
<evidence type="ECO:0000256" key="8">
    <source>
        <dbReference type="ARBA" id="ARBA00022927"/>
    </source>
</evidence>
<evidence type="ECO:0000256" key="11">
    <source>
        <dbReference type="SAM" id="Coils"/>
    </source>
</evidence>
<keyword evidence="10" id="KW-0998">Cell outer membrane</keyword>
<evidence type="ECO:0000256" key="10">
    <source>
        <dbReference type="ARBA" id="ARBA00023237"/>
    </source>
</evidence>
<dbReference type="Pfam" id="PF05658">
    <property type="entry name" value="YadA_head"/>
    <property type="match status" value="2"/>
</dbReference>
<gene>
    <name evidence="16" type="ORF">HMPREF9429_00071</name>
</gene>
<dbReference type="GO" id="GO:0009279">
    <property type="term" value="C:cell outer membrane"/>
    <property type="evidence" value="ECO:0007669"/>
    <property type="project" value="UniProtKB-SubCell"/>
</dbReference>
<keyword evidence="17" id="KW-1185">Reference proteome</keyword>
<dbReference type="SUPFAM" id="SSF54523">
    <property type="entry name" value="Pili subunits"/>
    <property type="match status" value="1"/>
</dbReference>
<feature type="coiled-coil region" evidence="11">
    <location>
        <begin position="307"/>
        <end position="337"/>
    </location>
</feature>
<evidence type="ECO:0000256" key="1">
    <source>
        <dbReference type="ARBA" id="ARBA00004241"/>
    </source>
</evidence>
<name>E2Z9G8_9FIRM</name>
<feature type="domain" description="Trimeric autotransporter adhesin YadA-like head" evidence="14">
    <location>
        <begin position="110"/>
        <end position="135"/>
    </location>
</feature>
<keyword evidence="8" id="KW-0653">Protein transport</keyword>
<comment type="subcellular location">
    <subcellularLocation>
        <location evidence="2">Cell outer membrane</location>
    </subcellularLocation>
    <subcellularLocation>
        <location evidence="1">Cell surface</location>
    </subcellularLocation>
</comment>
<dbReference type="InterPro" id="IPR008640">
    <property type="entry name" value="Adhesin_Head_dom"/>
</dbReference>
<feature type="domain" description="Trimeric autotransporter adhesin YadA-like stalk" evidence="15">
    <location>
        <begin position="181"/>
        <end position="225"/>
    </location>
</feature>
<protein>
    <submittedName>
        <fullName evidence="16">Hep/Hag repeat protein</fullName>
    </submittedName>
</protein>
<dbReference type="AlphaFoldDB" id="E2Z9G8"/>
<dbReference type="eggNOG" id="COG5295">
    <property type="taxonomic scope" value="Bacteria"/>
</dbReference>
<evidence type="ECO:0000256" key="6">
    <source>
        <dbReference type="ARBA" id="ARBA00022692"/>
    </source>
</evidence>
<dbReference type="HOGENOM" id="CLU_817947_0_0_9"/>
<dbReference type="Pfam" id="PF05662">
    <property type="entry name" value="YadA_stalk"/>
    <property type="match status" value="1"/>
</dbReference>
<feature type="chain" id="PRO_5003166008" evidence="12">
    <location>
        <begin position="25"/>
        <end position="340"/>
    </location>
</feature>
<proteinExistence type="inferred from homology"/>
<dbReference type="Gene3D" id="2.150.10.10">
    <property type="entry name" value="Serralysin-like metalloprotease, C-terminal"/>
    <property type="match status" value="1"/>
</dbReference>
<keyword evidence="9" id="KW-0472">Membrane</keyword>
<keyword evidence="7 12" id="KW-0732">Signal</keyword>
<dbReference type="CDD" id="cd14686">
    <property type="entry name" value="bZIP"/>
    <property type="match status" value="1"/>
</dbReference>
<dbReference type="RefSeq" id="WP_006940766.1">
    <property type="nucleotide sequence ID" value="NZ_GL538177.1"/>
</dbReference>
<dbReference type="SUPFAM" id="SSF101967">
    <property type="entry name" value="Adhesin YadA, collagen-binding domain"/>
    <property type="match status" value="1"/>
</dbReference>
<keyword evidence="4" id="KW-0813">Transport</keyword>
<evidence type="ECO:0000256" key="9">
    <source>
        <dbReference type="ARBA" id="ARBA00023136"/>
    </source>
</evidence>